<evidence type="ECO:0000313" key="2">
    <source>
        <dbReference type="EMBL" id="RPB21188.1"/>
    </source>
</evidence>
<dbReference type="InParanoid" id="A0A3N4LHM6"/>
<dbReference type="EMBL" id="ML121562">
    <property type="protein sequence ID" value="RPB21188.1"/>
    <property type="molecule type" value="Genomic_DNA"/>
</dbReference>
<accession>A0A3N4LHM6</accession>
<dbReference type="Proteomes" id="UP000267821">
    <property type="component" value="Unassembled WGS sequence"/>
</dbReference>
<evidence type="ECO:0000313" key="3">
    <source>
        <dbReference type="Proteomes" id="UP000267821"/>
    </source>
</evidence>
<dbReference type="AlphaFoldDB" id="A0A3N4LHM6"/>
<reference evidence="2 3" key="1">
    <citation type="journal article" date="2018" name="Nat. Ecol. Evol.">
        <title>Pezizomycetes genomes reveal the molecular basis of ectomycorrhizal truffle lifestyle.</title>
        <authorList>
            <person name="Murat C."/>
            <person name="Payen T."/>
            <person name="Noel B."/>
            <person name="Kuo A."/>
            <person name="Morin E."/>
            <person name="Chen J."/>
            <person name="Kohler A."/>
            <person name="Krizsan K."/>
            <person name="Balestrini R."/>
            <person name="Da Silva C."/>
            <person name="Montanini B."/>
            <person name="Hainaut M."/>
            <person name="Levati E."/>
            <person name="Barry K.W."/>
            <person name="Belfiori B."/>
            <person name="Cichocki N."/>
            <person name="Clum A."/>
            <person name="Dockter R.B."/>
            <person name="Fauchery L."/>
            <person name="Guy J."/>
            <person name="Iotti M."/>
            <person name="Le Tacon F."/>
            <person name="Lindquist E.A."/>
            <person name="Lipzen A."/>
            <person name="Malagnac F."/>
            <person name="Mello A."/>
            <person name="Molinier V."/>
            <person name="Miyauchi S."/>
            <person name="Poulain J."/>
            <person name="Riccioni C."/>
            <person name="Rubini A."/>
            <person name="Sitrit Y."/>
            <person name="Splivallo R."/>
            <person name="Traeger S."/>
            <person name="Wang M."/>
            <person name="Zifcakova L."/>
            <person name="Wipf D."/>
            <person name="Zambonelli A."/>
            <person name="Paolocci F."/>
            <person name="Nowrousian M."/>
            <person name="Ottonello S."/>
            <person name="Baldrian P."/>
            <person name="Spatafora J.W."/>
            <person name="Henrissat B."/>
            <person name="Nagy L.G."/>
            <person name="Aury J.M."/>
            <person name="Wincker P."/>
            <person name="Grigoriev I.V."/>
            <person name="Bonfante P."/>
            <person name="Martin F.M."/>
        </authorList>
    </citation>
    <scope>NUCLEOTIDE SEQUENCE [LARGE SCALE GENOMIC DNA]</scope>
    <source>
        <strain evidence="2 3">ATCC MYA-4762</strain>
    </source>
</reference>
<keyword evidence="3" id="KW-1185">Reference proteome</keyword>
<proteinExistence type="predicted"/>
<gene>
    <name evidence="2" type="ORF">L211DRAFT_851695</name>
</gene>
<dbReference type="OrthoDB" id="5391636at2759"/>
<sequence>MLNVLEQLVRNEQLPAQAATSEWSVQNNLSKSPASSVNSSVRSIDSYTAGQYRAAAAVREKSTIHTGSGQQAPPPSQDLTYLKAHTRPTHDPEPITPYPLLQDELPIPARFPSIQDPVSTIDLDDRNTNIYSFTKLDSAHQNNSNCILRIASRSGHSGEDNIGKKSHGLALDPQKIHSFEIATESSNPTSPPKPKPTIANLFRKRSCNLTPKEGVLKRVLSFIPRWLSHRSQKRETTCEAVATSNDAGGGKK</sequence>
<evidence type="ECO:0000256" key="1">
    <source>
        <dbReference type="SAM" id="MobiDB-lite"/>
    </source>
</evidence>
<protein>
    <submittedName>
        <fullName evidence="2">Uncharacterized protein</fullName>
    </submittedName>
</protein>
<name>A0A3N4LHM6_9PEZI</name>
<organism evidence="2 3">
    <name type="scientific">Terfezia boudieri ATCC MYA-4762</name>
    <dbReference type="NCBI Taxonomy" id="1051890"/>
    <lineage>
        <taxon>Eukaryota</taxon>
        <taxon>Fungi</taxon>
        <taxon>Dikarya</taxon>
        <taxon>Ascomycota</taxon>
        <taxon>Pezizomycotina</taxon>
        <taxon>Pezizomycetes</taxon>
        <taxon>Pezizales</taxon>
        <taxon>Pezizaceae</taxon>
        <taxon>Terfezia</taxon>
    </lineage>
</organism>
<feature type="region of interest" description="Disordered" evidence="1">
    <location>
        <begin position="59"/>
        <end position="79"/>
    </location>
</feature>